<keyword evidence="2" id="KW-0680">Restriction system</keyword>
<evidence type="ECO:0000313" key="7">
    <source>
        <dbReference type="Proteomes" id="UP000325636"/>
    </source>
</evidence>
<dbReference type="PANTHER" id="PTHR43140:SF1">
    <property type="entry name" value="TYPE I RESTRICTION ENZYME ECOKI SPECIFICITY SUBUNIT"/>
    <property type="match status" value="1"/>
</dbReference>
<gene>
    <name evidence="6" type="ORF">EZJ55_18840</name>
</gene>
<evidence type="ECO:0000259" key="5">
    <source>
        <dbReference type="Pfam" id="PF01420"/>
    </source>
</evidence>
<comment type="caution">
    <text evidence="6">The sequence shown here is derived from an EMBL/GenBank/DDBJ whole genome shotgun (WGS) entry which is preliminary data.</text>
</comment>
<dbReference type="Proteomes" id="UP000325636">
    <property type="component" value="Unassembled WGS sequence"/>
</dbReference>
<sequence>MRLENNKWKMLKLGDCCQFFNGKAHEKQIDNNGNYIVVNSKFISSSGAIYKKTKEALFPLFKNDIVMVMSDVPKGKALAKCYLIEEDNKYSLNQRICAIRSDKIEAKFLYYHLNRHPYLLNFDNGENQTNLRKEDILKCPLYIPPIEEQKRIVEILDKAFEGIAQAEANTRRNLANTRQFLANVRNNILNKNSNNWHPTTLKKEINLLSGFAFKSQFYTQSEDDISLLRGDNIMQGYLRWDNTQKWKKSEFDTFSKFKLKENDLVLAMDRPWVSAGLKYAEITSNDLPCLLVQRVARLRCCENLNNRFLFHLIGDRKFIKHILGKQTGIGVPHISGKQIESFEFLKPPLEKQKNIASLLDRIYSKTQKLETIYQSKLEAIAELKQSILEKAFTGQLSQ</sequence>
<dbReference type="AlphaFoldDB" id="A0A5J5LXJ6"/>
<dbReference type="InterPro" id="IPR000055">
    <property type="entry name" value="Restrct_endonuc_typeI_TRD"/>
</dbReference>
<evidence type="ECO:0000256" key="2">
    <source>
        <dbReference type="ARBA" id="ARBA00022747"/>
    </source>
</evidence>
<dbReference type="CDD" id="cd17259">
    <property type="entry name" value="RMtype1_S_StySKI-TRD2-CR2_like"/>
    <property type="match status" value="1"/>
</dbReference>
<dbReference type="PANTHER" id="PTHR43140">
    <property type="entry name" value="TYPE-1 RESTRICTION ENZYME ECOKI SPECIFICITY PROTEIN"/>
    <property type="match status" value="1"/>
</dbReference>
<organism evidence="6 7">
    <name type="scientific">Microcystis aeruginosa EAWAG127a</name>
    <dbReference type="NCBI Taxonomy" id="2529855"/>
    <lineage>
        <taxon>Bacteria</taxon>
        <taxon>Bacillati</taxon>
        <taxon>Cyanobacteriota</taxon>
        <taxon>Cyanophyceae</taxon>
        <taxon>Oscillatoriophycideae</taxon>
        <taxon>Chroococcales</taxon>
        <taxon>Microcystaceae</taxon>
        <taxon>Microcystis</taxon>
    </lineage>
</organism>
<dbReference type="InterPro" id="IPR044946">
    <property type="entry name" value="Restrct_endonuc_typeI_TRD_sf"/>
</dbReference>
<evidence type="ECO:0000256" key="4">
    <source>
        <dbReference type="ARBA" id="ARBA00038652"/>
    </source>
</evidence>
<dbReference type="SUPFAM" id="SSF116734">
    <property type="entry name" value="DNA methylase specificity domain"/>
    <property type="match status" value="2"/>
</dbReference>
<dbReference type="Pfam" id="PF01420">
    <property type="entry name" value="Methylase_S"/>
    <property type="match status" value="2"/>
</dbReference>
<dbReference type="GO" id="GO:0009307">
    <property type="term" value="P:DNA restriction-modification system"/>
    <property type="evidence" value="ECO:0007669"/>
    <property type="project" value="UniProtKB-KW"/>
</dbReference>
<dbReference type="GO" id="GO:0004519">
    <property type="term" value="F:endonuclease activity"/>
    <property type="evidence" value="ECO:0007669"/>
    <property type="project" value="UniProtKB-KW"/>
</dbReference>
<feature type="domain" description="Type I restriction modification DNA specificity" evidence="5">
    <location>
        <begin position="6"/>
        <end position="161"/>
    </location>
</feature>
<keyword evidence="6" id="KW-0540">Nuclease</keyword>
<keyword evidence="3" id="KW-0238">DNA-binding</keyword>
<comment type="subunit">
    <text evidence="4">The methyltransferase is composed of M and S polypeptides.</text>
</comment>
<keyword evidence="6" id="KW-0378">Hydrolase</keyword>
<protein>
    <submittedName>
        <fullName evidence="6">Restriction endonuclease subunit S</fullName>
    </submittedName>
</protein>
<keyword evidence="6" id="KW-0255">Endonuclease</keyword>
<evidence type="ECO:0000313" key="6">
    <source>
        <dbReference type="EMBL" id="KAB0242300.1"/>
    </source>
</evidence>
<evidence type="ECO:0000256" key="1">
    <source>
        <dbReference type="ARBA" id="ARBA00010923"/>
    </source>
</evidence>
<name>A0A5J5LXJ6_MICAE</name>
<reference evidence="7" key="1">
    <citation type="submission" date="2019-04" db="EMBL/GenBank/DDBJ databases">
        <title>Microviridin 1777: A Toxic Chymotrypsin Inhibitor Discovered by a Metabologenomic Approach.</title>
        <authorList>
            <person name="Sieber S."/>
            <person name="Grendelmeier S.M."/>
            <person name="Harris L.A."/>
            <person name="Mitchell D.A."/>
            <person name="Gademann K."/>
        </authorList>
    </citation>
    <scope>NUCLEOTIDE SEQUENCE [LARGE SCALE GENOMIC DNA]</scope>
    <source>
        <strain evidence="7">EAWAG127a</strain>
    </source>
</reference>
<dbReference type="GO" id="GO:0003677">
    <property type="term" value="F:DNA binding"/>
    <property type="evidence" value="ECO:0007669"/>
    <property type="project" value="UniProtKB-KW"/>
</dbReference>
<proteinExistence type="inferred from homology"/>
<feature type="domain" description="Type I restriction modification DNA specificity" evidence="5">
    <location>
        <begin position="231"/>
        <end position="372"/>
    </location>
</feature>
<dbReference type="EMBL" id="SRLN01000012">
    <property type="protein sequence ID" value="KAB0242300.1"/>
    <property type="molecule type" value="Genomic_DNA"/>
</dbReference>
<evidence type="ECO:0000256" key="3">
    <source>
        <dbReference type="ARBA" id="ARBA00023125"/>
    </source>
</evidence>
<dbReference type="InterPro" id="IPR051212">
    <property type="entry name" value="Type-I_RE_S_subunit"/>
</dbReference>
<accession>A0A5J5LXJ6</accession>
<comment type="similarity">
    <text evidence="1">Belongs to the type-I restriction system S methylase family.</text>
</comment>
<dbReference type="Gene3D" id="3.90.220.20">
    <property type="entry name" value="DNA methylase specificity domains"/>
    <property type="match status" value="2"/>
</dbReference>